<evidence type="ECO:0000256" key="4">
    <source>
        <dbReference type="SAM" id="MobiDB-lite"/>
    </source>
</evidence>
<keyword evidence="3 5" id="KW-0413">Isomerase</keyword>
<dbReference type="InterPro" id="IPR029045">
    <property type="entry name" value="ClpP/crotonase-like_dom_sf"/>
</dbReference>
<name>A0A0A1X0J2_ZEUCU</name>
<dbReference type="CDD" id="cd06558">
    <property type="entry name" value="crotonase-like"/>
    <property type="match status" value="1"/>
</dbReference>
<feature type="compositionally biased region" description="Polar residues" evidence="4">
    <location>
        <begin position="1"/>
        <end position="12"/>
    </location>
</feature>
<evidence type="ECO:0000256" key="3">
    <source>
        <dbReference type="ARBA" id="ARBA00023235"/>
    </source>
</evidence>
<dbReference type="PANTHER" id="PTHR43684">
    <property type="match status" value="1"/>
</dbReference>
<dbReference type="InterPro" id="IPR001753">
    <property type="entry name" value="Enoyl-CoA_hydra/iso"/>
</dbReference>
<dbReference type="Gene3D" id="1.10.12.10">
    <property type="entry name" value="Lyase 2-enoyl-coa Hydratase, Chain A, domain 2"/>
    <property type="match status" value="1"/>
</dbReference>
<dbReference type="PANTHER" id="PTHR43684:SF1">
    <property type="entry name" value="ENOYL-COA DELTA ISOMERASE 2"/>
    <property type="match status" value="1"/>
</dbReference>
<reference evidence="5" key="1">
    <citation type="submission" date="2014-11" db="EMBL/GenBank/DDBJ databases">
        <authorList>
            <person name="Geib S."/>
        </authorList>
    </citation>
    <scope>NUCLEOTIDE SEQUENCE</scope>
</reference>
<accession>A0A0A1X0J2</accession>
<evidence type="ECO:0000313" key="5">
    <source>
        <dbReference type="EMBL" id="JAD04642.1"/>
    </source>
</evidence>
<comment type="subcellular location">
    <subcellularLocation>
        <location evidence="1">Peroxisome</location>
    </subcellularLocation>
</comment>
<dbReference type="GO" id="GO:0004165">
    <property type="term" value="F:delta(3)-delta(2)-enoyl-CoA isomerase activity"/>
    <property type="evidence" value="ECO:0007669"/>
    <property type="project" value="UniProtKB-ARBA"/>
</dbReference>
<feature type="compositionally biased region" description="Low complexity" evidence="4">
    <location>
        <begin position="13"/>
        <end position="30"/>
    </location>
</feature>
<feature type="region of interest" description="Disordered" evidence="4">
    <location>
        <begin position="1"/>
        <end position="30"/>
    </location>
</feature>
<evidence type="ECO:0000256" key="2">
    <source>
        <dbReference type="ARBA" id="ARBA00023140"/>
    </source>
</evidence>
<keyword evidence="2" id="KW-0576">Peroxisome</keyword>
<dbReference type="Gene3D" id="3.90.226.10">
    <property type="entry name" value="2-enoyl-CoA Hydratase, Chain A, domain 1"/>
    <property type="match status" value="1"/>
</dbReference>
<dbReference type="InterPro" id="IPR051053">
    <property type="entry name" value="ECH/Chromodomain_protein"/>
</dbReference>
<protein>
    <submittedName>
        <fullName evidence="5">Enoyl-CoA delta isomerase 2, mitochondrial</fullName>
    </submittedName>
</protein>
<dbReference type="EMBL" id="GBXI01009650">
    <property type="protein sequence ID" value="JAD04642.1"/>
    <property type="molecule type" value="Transcribed_RNA"/>
</dbReference>
<gene>
    <name evidence="5" type="primary">Eci2</name>
    <name evidence="5" type="ORF">g.28789</name>
</gene>
<proteinExistence type="predicted"/>
<dbReference type="AlphaFoldDB" id="A0A0A1X0J2"/>
<organism evidence="5">
    <name type="scientific">Zeugodacus cucurbitae</name>
    <name type="common">Melon fruit fly</name>
    <name type="synonym">Bactrocera cucurbitae</name>
    <dbReference type="NCBI Taxonomy" id="28588"/>
    <lineage>
        <taxon>Eukaryota</taxon>
        <taxon>Metazoa</taxon>
        <taxon>Ecdysozoa</taxon>
        <taxon>Arthropoda</taxon>
        <taxon>Hexapoda</taxon>
        <taxon>Insecta</taxon>
        <taxon>Pterygota</taxon>
        <taxon>Neoptera</taxon>
        <taxon>Endopterygota</taxon>
        <taxon>Diptera</taxon>
        <taxon>Brachycera</taxon>
        <taxon>Muscomorpha</taxon>
        <taxon>Tephritoidea</taxon>
        <taxon>Tephritidae</taxon>
        <taxon>Zeugodacus</taxon>
        <taxon>Zeugodacus</taxon>
    </lineage>
</organism>
<dbReference type="SUPFAM" id="SSF52096">
    <property type="entry name" value="ClpP/crotonase"/>
    <property type="match status" value="1"/>
</dbReference>
<sequence length="299" mass="33021">MSATNNGNNAQRTADITTDNTTAPTTVTPTARLPGAYSELDVQQRGPICVITFNRRAVCNALTRRGYYELIRALADATFNDTITTIVITGAAGYFSAGNDLTQLRRYGDAKAFLRSADYVLRLLIKAFIFCPKVLVALVDGACIGMGFVFAALCDIVYCTERAYFQAPFTQLGICPEGCLTYLLPQLLGRVKAAELLLFGASMSAEEALRFNFVARIIPTTEVETQFWSPLEQRARLPVESLRATKRLFSQSERTQLLQTLQAECREALHLRMGGTYQRAIAAFVERKGENGDLNKSKL</sequence>
<dbReference type="Pfam" id="PF00378">
    <property type="entry name" value="ECH_1"/>
    <property type="match status" value="1"/>
</dbReference>
<dbReference type="GO" id="GO:0005777">
    <property type="term" value="C:peroxisome"/>
    <property type="evidence" value="ECO:0007669"/>
    <property type="project" value="UniProtKB-SubCell"/>
</dbReference>
<reference evidence="5" key="2">
    <citation type="journal article" date="2015" name="Gigascience">
        <title>Reconstructing a comprehensive transcriptome assembly of a white-pupal translocated strain of the pest fruit fly Bactrocera cucurbitae.</title>
        <authorList>
            <person name="Sim S.B."/>
            <person name="Calla B."/>
            <person name="Hall B."/>
            <person name="DeRego T."/>
            <person name="Geib S.M."/>
        </authorList>
    </citation>
    <scope>NUCLEOTIDE SEQUENCE</scope>
</reference>
<evidence type="ECO:0000256" key="1">
    <source>
        <dbReference type="ARBA" id="ARBA00004275"/>
    </source>
</evidence>
<dbReference type="InterPro" id="IPR014748">
    <property type="entry name" value="Enoyl-CoA_hydra_C"/>
</dbReference>